<comment type="caution">
    <text evidence="2">The sequence shown here is derived from an EMBL/GenBank/DDBJ whole genome shotgun (WGS) entry which is preliminary data.</text>
</comment>
<dbReference type="SUPFAM" id="SSF47413">
    <property type="entry name" value="lambda repressor-like DNA-binding domains"/>
    <property type="match status" value="1"/>
</dbReference>
<dbReference type="OrthoDB" id="9792093at2"/>
<dbReference type="CDD" id="cd00093">
    <property type="entry name" value="HTH_XRE"/>
    <property type="match status" value="1"/>
</dbReference>
<evidence type="ECO:0000259" key="1">
    <source>
        <dbReference type="PROSITE" id="PS50943"/>
    </source>
</evidence>
<name>G2H209_9ENTR</name>
<dbReference type="RefSeq" id="WP_006707735.1">
    <property type="nucleotide sequence ID" value="NZ_AGCA01000494.1"/>
</dbReference>
<gene>
    <name evidence="2" type="ORF">Rin_00021060</name>
</gene>
<dbReference type="EMBL" id="AGCA01000494">
    <property type="protein sequence ID" value="EGY27972.1"/>
    <property type="molecule type" value="Genomic_DNA"/>
</dbReference>
<dbReference type="Proteomes" id="UP000004116">
    <property type="component" value="Unassembled WGS sequence"/>
</dbReference>
<protein>
    <submittedName>
        <fullName evidence="2">Helix-turn-helix protein</fullName>
    </submittedName>
</protein>
<sequence length="70" mass="7803">MGLKKLQAAVMNDPVAKMEYNKLKHQDTLLQMLQVMRTEAGLTQEVIAQRMGTRPSHVSRLEKGGGLILV</sequence>
<dbReference type="Gene3D" id="1.10.260.40">
    <property type="entry name" value="lambda repressor-like DNA-binding domains"/>
    <property type="match status" value="1"/>
</dbReference>
<dbReference type="InterPro" id="IPR010982">
    <property type="entry name" value="Lambda_DNA-bd_dom_sf"/>
</dbReference>
<dbReference type="AlphaFoldDB" id="G2H209"/>
<keyword evidence="3" id="KW-1185">Reference proteome</keyword>
<organism evidence="2 3">
    <name type="scientific">Candidatus Regiella insecticola 5.15</name>
    <dbReference type="NCBI Taxonomy" id="1005043"/>
    <lineage>
        <taxon>Bacteria</taxon>
        <taxon>Pseudomonadati</taxon>
        <taxon>Pseudomonadota</taxon>
        <taxon>Gammaproteobacteria</taxon>
        <taxon>Enterobacterales</taxon>
        <taxon>Enterobacteriaceae</taxon>
        <taxon>aphid secondary symbionts</taxon>
        <taxon>Candidatus Regiella</taxon>
    </lineage>
</organism>
<proteinExistence type="predicted"/>
<dbReference type="GO" id="GO:0003677">
    <property type="term" value="F:DNA binding"/>
    <property type="evidence" value="ECO:0007669"/>
    <property type="project" value="InterPro"/>
</dbReference>
<feature type="domain" description="HTH cro/C1-type" evidence="1">
    <location>
        <begin position="33"/>
        <end position="64"/>
    </location>
</feature>
<reference evidence="2 3" key="1">
    <citation type="journal article" date="2012" name="Genome Res.">
        <title>Genomic basis of endosymbiont-conferred protection against an insect parasitoid.</title>
        <authorList>
            <person name="Hansen A.K."/>
            <person name="Vorburger C."/>
            <person name="Moran N.A."/>
        </authorList>
    </citation>
    <scope>NUCLEOTIDE SEQUENCE [LARGE SCALE GENOMIC DNA]</scope>
    <source>
        <strain evidence="3">R5.15</strain>
    </source>
</reference>
<evidence type="ECO:0000313" key="3">
    <source>
        <dbReference type="Proteomes" id="UP000004116"/>
    </source>
</evidence>
<dbReference type="PROSITE" id="PS50943">
    <property type="entry name" value="HTH_CROC1"/>
    <property type="match status" value="1"/>
</dbReference>
<evidence type="ECO:0000313" key="2">
    <source>
        <dbReference type="EMBL" id="EGY27972.1"/>
    </source>
</evidence>
<dbReference type="Pfam" id="PF01381">
    <property type="entry name" value="HTH_3"/>
    <property type="match status" value="1"/>
</dbReference>
<dbReference type="InterPro" id="IPR001387">
    <property type="entry name" value="Cro/C1-type_HTH"/>
</dbReference>
<accession>G2H209</accession>